<comment type="caution">
    <text evidence="1">The sequence shown here is derived from an EMBL/GenBank/DDBJ whole genome shotgun (WGS) entry which is preliminary data.</text>
</comment>
<name>A0AAW1FFM8_ZOAVI</name>
<proteinExistence type="predicted"/>
<dbReference type="AlphaFoldDB" id="A0AAW1FFM8"/>
<reference evidence="1 2" key="1">
    <citation type="journal article" date="2024" name="Genome Biol. Evol.">
        <title>Chromosome-level genome assembly of the viviparous eelpout Zoarces viviparus.</title>
        <authorList>
            <person name="Fuhrmann N."/>
            <person name="Brasseur M.V."/>
            <person name="Bakowski C.E."/>
            <person name="Podsiadlowski L."/>
            <person name="Prost S."/>
            <person name="Krehenwinkel H."/>
            <person name="Mayer C."/>
        </authorList>
    </citation>
    <scope>NUCLEOTIDE SEQUENCE [LARGE SCALE GENOMIC DNA]</scope>
    <source>
        <strain evidence="1">NO-MEL_2022_Ind0_liver</strain>
    </source>
</reference>
<protein>
    <submittedName>
        <fullName evidence="1">Uncharacterized protein</fullName>
    </submittedName>
</protein>
<gene>
    <name evidence="1" type="ORF">VZT92_008501</name>
</gene>
<evidence type="ECO:0000313" key="1">
    <source>
        <dbReference type="EMBL" id="KAK9533380.1"/>
    </source>
</evidence>
<sequence>MLQAFKRMIDNSSIPSRAASREEVDLIHPYVNMKVQEKQGRQMRDHDKTAKGRWFKPGDSVLTLNFSLGPKWIQGIMESVTGPVSYKVMYGDGRVVWSQASTKAEAWLGLESLVLVTCRKYPRQIKEQWQIQVQ</sequence>
<organism evidence="1 2">
    <name type="scientific">Zoarces viviparus</name>
    <name type="common">Viviparous eelpout</name>
    <name type="synonym">Blennius viviparus</name>
    <dbReference type="NCBI Taxonomy" id="48416"/>
    <lineage>
        <taxon>Eukaryota</taxon>
        <taxon>Metazoa</taxon>
        <taxon>Chordata</taxon>
        <taxon>Craniata</taxon>
        <taxon>Vertebrata</taxon>
        <taxon>Euteleostomi</taxon>
        <taxon>Actinopterygii</taxon>
        <taxon>Neopterygii</taxon>
        <taxon>Teleostei</taxon>
        <taxon>Neoteleostei</taxon>
        <taxon>Acanthomorphata</taxon>
        <taxon>Eupercaria</taxon>
        <taxon>Perciformes</taxon>
        <taxon>Cottioidei</taxon>
        <taxon>Zoarcales</taxon>
        <taxon>Zoarcidae</taxon>
        <taxon>Zoarcinae</taxon>
        <taxon>Zoarces</taxon>
    </lineage>
</organism>
<dbReference type="Proteomes" id="UP001488805">
    <property type="component" value="Unassembled WGS sequence"/>
</dbReference>
<accession>A0AAW1FFM8</accession>
<evidence type="ECO:0000313" key="2">
    <source>
        <dbReference type="Proteomes" id="UP001488805"/>
    </source>
</evidence>
<keyword evidence="2" id="KW-1185">Reference proteome</keyword>
<dbReference type="EMBL" id="JBCEZU010000067">
    <property type="protein sequence ID" value="KAK9533380.1"/>
    <property type="molecule type" value="Genomic_DNA"/>
</dbReference>